<feature type="transmembrane region" description="Helical" evidence="7">
    <location>
        <begin position="401"/>
        <end position="424"/>
    </location>
</feature>
<evidence type="ECO:0000256" key="3">
    <source>
        <dbReference type="ARBA" id="ARBA00022801"/>
    </source>
</evidence>
<keyword evidence="3 5" id="KW-0378">Hydrolase</keyword>
<dbReference type="PANTHER" id="PTHR43806:SF11">
    <property type="entry name" value="CEREVISIN-RELATED"/>
    <property type="match status" value="1"/>
</dbReference>
<dbReference type="InterPro" id="IPR023828">
    <property type="entry name" value="Peptidase_S8_Ser-AS"/>
</dbReference>
<dbReference type="PANTHER" id="PTHR43806">
    <property type="entry name" value="PEPTIDASE S8"/>
    <property type="match status" value="1"/>
</dbReference>
<protein>
    <submittedName>
        <fullName evidence="9">S8 family serine peptidase</fullName>
    </submittedName>
</protein>
<evidence type="ECO:0000313" key="9">
    <source>
        <dbReference type="EMBL" id="QPZ39519.1"/>
    </source>
</evidence>
<feature type="active site" description="Charge relay system" evidence="5">
    <location>
        <position position="115"/>
    </location>
</feature>
<keyword evidence="7" id="KW-1133">Transmembrane helix</keyword>
<dbReference type="CDD" id="cd00306">
    <property type="entry name" value="Peptidases_S8_S53"/>
    <property type="match status" value="1"/>
</dbReference>
<feature type="region of interest" description="Disordered" evidence="6">
    <location>
        <begin position="367"/>
        <end position="389"/>
    </location>
</feature>
<dbReference type="PROSITE" id="PS00138">
    <property type="entry name" value="SUBTILASE_SER"/>
    <property type="match status" value="1"/>
</dbReference>
<dbReference type="InterPro" id="IPR000209">
    <property type="entry name" value="Peptidase_S8/S53_dom"/>
</dbReference>
<dbReference type="Pfam" id="PF00082">
    <property type="entry name" value="Peptidase_S8"/>
    <property type="match status" value="1"/>
</dbReference>
<dbReference type="PRINTS" id="PR00723">
    <property type="entry name" value="SUBTILISIN"/>
</dbReference>
<accession>A0ABX6YL03</accession>
<feature type="compositionally biased region" description="Low complexity" evidence="6">
    <location>
        <begin position="92"/>
        <end position="103"/>
    </location>
</feature>
<evidence type="ECO:0000256" key="5">
    <source>
        <dbReference type="PROSITE-ProRule" id="PRU01240"/>
    </source>
</evidence>
<dbReference type="PROSITE" id="PS51892">
    <property type="entry name" value="SUBTILASE"/>
    <property type="match status" value="1"/>
</dbReference>
<keyword evidence="2 5" id="KW-0645">Protease</keyword>
<evidence type="ECO:0000256" key="1">
    <source>
        <dbReference type="ARBA" id="ARBA00011073"/>
    </source>
</evidence>
<feature type="active site" description="Charge relay system" evidence="5">
    <location>
        <position position="76"/>
    </location>
</feature>
<feature type="domain" description="Peptidase S8/S53" evidence="8">
    <location>
        <begin position="67"/>
        <end position="329"/>
    </location>
</feature>
<keyword evidence="4 5" id="KW-0720">Serine protease</keyword>
<dbReference type="SUPFAM" id="SSF52743">
    <property type="entry name" value="Subtilisin-like"/>
    <property type="match status" value="1"/>
</dbReference>
<dbReference type="InterPro" id="IPR015500">
    <property type="entry name" value="Peptidase_S8_subtilisin-rel"/>
</dbReference>
<reference evidence="9 10" key="1">
    <citation type="submission" date="2020-12" db="EMBL/GenBank/DDBJ databases">
        <title>Microbacterium sp. HY060.</title>
        <authorList>
            <person name="Zhou J."/>
        </authorList>
    </citation>
    <scope>NUCLEOTIDE SEQUENCE [LARGE SCALE GENOMIC DNA]</scope>
    <source>
        <strain evidence="9 10">HY60</strain>
    </source>
</reference>
<evidence type="ECO:0000313" key="10">
    <source>
        <dbReference type="Proteomes" id="UP000662814"/>
    </source>
</evidence>
<keyword evidence="10" id="KW-1185">Reference proteome</keyword>
<dbReference type="InterPro" id="IPR022398">
    <property type="entry name" value="Peptidase_S8_His-AS"/>
</dbReference>
<evidence type="ECO:0000256" key="6">
    <source>
        <dbReference type="SAM" id="MobiDB-lite"/>
    </source>
</evidence>
<evidence type="ECO:0000256" key="2">
    <source>
        <dbReference type="ARBA" id="ARBA00022670"/>
    </source>
</evidence>
<sequence length="434" mass="44744">MTQRPSTRDRLRSRLRNLGRAAAVIVTTGAMTLLVASPAAAVTVDRSSQYWLDSGYGIQQAWKTTKGKGAVIAIMDTGIGKGPADFSGVTGGTDVSGVGSSDGRTPLGSEEEKNHGSWVASLAAGRGDGSSDALLGVAPEAELLAISIGFPSSGATVPFVDQVAKGIHWAVDNGADVINMSFSTNTKDWDPSWDEAFKYAHDNGVVIVAAAGNRGSGTEMVGAPATIPGVLVVGGVDRSGEISVGASTEGITIGVTAPSEDLTGVAADGQRWQWAGTSGASPIVAGMVALLRSKYPDMDVNNIINRLIKTANPSKNQGDDVPNADYGYGFASIGAALNEDIETVDANPMGSLEKWISVNRRAAAENVEPPKDTSKVKALSPIEKSSQSVNPLLPTPETLRYVSVPAALLLGAGTLIALGAIGATRHAKRVARKK</sequence>
<keyword evidence="7" id="KW-0812">Transmembrane</keyword>
<organism evidence="9 10">
    <name type="scientific">Paramicrobacterium chengjingii</name>
    <dbReference type="NCBI Taxonomy" id="2769067"/>
    <lineage>
        <taxon>Bacteria</taxon>
        <taxon>Bacillati</taxon>
        <taxon>Actinomycetota</taxon>
        <taxon>Actinomycetes</taxon>
        <taxon>Micrococcales</taxon>
        <taxon>Microbacteriaceae</taxon>
        <taxon>Paramicrobacterium</taxon>
    </lineage>
</organism>
<comment type="similarity">
    <text evidence="1 5">Belongs to the peptidase S8 family.</text>
</comment>
<keyword evidence="7" id="KW-0472">Membrane</keyword>
<evidence type="ECO:0000256" key="4">
    <source>
        <dbReference type="ARBA" id="ARBA00022825"/>
    </source>
</evidence>
<evidence type="ECO:0000256" key="7">
    <source>
        <dbReference type="SAM" id="Phobius"/>
    </source>
</evidence>
<dbReference type="EMBL" id="CP061169">
    <property type="protein sequence ID" value="QPZ39519.1"/>
    <property type="molecule type" value="Genomic_DNA"/>
</dbReference>
<dbReference type="InterPro" id="IPR036852">
    <property type="entry name" value="Peptidase_S8/S53_dom_sf"/>
</dbReference>
<proteinExistence type="inferred from homology"/>
<dbReference type="InterPro" id="IPR050131">
    <property type="entry name" value="Peptidase_S8_subtilisin-like"/>
</dbReference>
<name>A0ABX6YL03_9MICO</name>
<dbReference type="Proteomes" id="UP000662814">
    <property type="component" value="Chromosome"/>
</dbReference>
<dbReference type="PROSITE" id="PS00137">
    <property type="entry name" value="SUBTILASE_HIS"/>
    <property type="match status" value="1"/>
</dbReference>
<dbReference type="Gene3D" id="3.40.50.200">
    <property type="entry name" value="Peptidase S8/S53 domain"/>
    <property type="match status" value="1"/>
</dbReference>
<feature type="active site" description="Charge relay system" evidence="5">
    <location>
        <position position="278"/>
    </location>
</feature>
<feature type="region of interest" description="Disordered" evidence="6">
    <location>
        <begin position="90"/>
        <end position="116"/>
    </location>
</feature>
<dbReference type="RefSeq" id="WP_166988975.1">
    <property type="nucleotide sequence ID" value="NZ_CP061169.1"/>
</dbReference>
<gene>
    <name evidence="9" type="ORF">HCR76_05535</name>
</gene>
<evidence type="ECO:0000259" key="8">
    <source>
        <dbReference type="Pfam" id="PF00082"/>
    </source>
</evidence>